<name>D7E4F4_NOSA0</name>
<dbReference type="Proteomes" id="UP000001511">
    <property type="component" value="Chromosome"/>
</dbReference>
<keyword evidence="2" id="KW-1185">Reference proteome</keyword>
<accession>D7E4F4</accession>
<dbReference type="KEGG" id="naz:Aazo_1503"/>
<gene>
    <name evidence="1" type="ordered locus">Aazo_1503</name>
</gene>
<organism evidence="1 2">
    <name type="scientific">Nostoc azollae (strain 0708)</name>
    <name type="common">Anabaena azollae (strain 0708)</name>
    <dbReference type="NCBI Taxonomy" id="551115"/>
    <lineage>
        <taxon>Bacteria</taxon>
        <taxon>Bacillati</taxon>
        <taxon>Cyanobacteriota</taxon>
        <taxon>Cyanophyceae</taxon>
        <taxon>Nostocales</taxon>
        <taxon>Nostocaceae</taxon>
        <taxon>Trichormus</taxon>
    </lineage>
</organism>
<dbReference type="STRING" id="551115.Aazo_1503"/>
<sequence>MLNAYKHLQTYNIRYQMFVQRFHSLPSALLLAITTLTAGIAPLISRINPVFAQLVIPVCQPPSKGEYLLLVVSPTTNSQEQLRSALPSDLKTVTCQYLNETVTRIGGFKKIDDANRWAKYVNNIVGLSAIITTRLTAPTIPPPITTSKTIAAAITSSAVVPNQILSYNPRVLGDGFAVLVDYFNRPELANSVQRAVGGNVGLVSYGQRSYLLAVYTTNQTEAYNTLQKLNENGFFPLLADGRKVILLRSVVNSK</sequence>
<protein>
    <submittedName>
        <fullName evidence="1">Uncharacterized protein</fullName>
    </submittedName>
</protein>
<dbReference type="eggNOG" id="ENOG502ZV8T">
    <property type="taxonomic scope" value="Bacteria"/>
</dbReference>
<dbReference type="AlphaFoldDB" id="D7E4F4"/>
<dbReference type="EMBL" id="CP002059">
    <property type="protein sequence ID" value="ADI63712.1"/>
    <property type="molecule type" value="Genomic_DNA"/>
</dbReference>
<evidence type="ECO:0000313" key="1">
    <source>
        <dbReference type="EMBL" id="ADI63712.1"/>
    </source>
</evidence>
<evidence type="ECO:0000313" key="2">
    <source>
        <dbReference type="Proteomes" id="UP000001511"/>
    </source>
</evidence>
<dbReference type="HOGENOM" id="CLU_088554_0_0_3"/>
<reference evidence="1 2" key="1">
    <citation type="journal article" date="2010" name="PLoS ONE">
        <title>Genome erosion in a nitrogen-fixing vertically transmitted endosymbiotic multicellular cyanobacterium.</title>
        <authorList>
            <person name="Ran L."/>
            <person name="Larsson J."/>
            <person name="Vigil-Stenman T."/>
            <person name="Nylander J.A."/>
            <person name="Ininbergs K."/>
            <person name="Zheng W.W."/>
            <person name="Lapidus A."/>
            <person name="Lowry S."/>
            <person name="Haselkorn R."/>
            <person name="Bergman B."/>
        </authorList>
    </citation>
    <scope>NUCLEOTIDE SEQUENCE [LARGE SCALE GENOMIC DNA]</scope>
    <source>
        <strain evidence="1 2">0708</strain>
    </source>
</reference>
<proteinExistence type="predicted"/>